<name>A0A3B7R0F1_9BACT</name>
<dbReference type="KEGG" id="hyh:D3Y59_06975"/>
<dbReference type="PANTHER" id="PTHR11080:SF2">
    <property type="entry name" value="LD05707P"/>
    <property type="match status" value="1"/>
</dbReference>
<dbReference type="GO" id="GO:0046872">
    <property type="term" value="F:metal ion binding"/>
    <property type="evidence" value="ECO:0007669"/>
    <property type="project" value="UniProtKB-KW"/>
</dbReference>
<evidence type="ECO:0000256" key="7">
    <source>
        <dbReference type="ARBA" id="ARBA00043224"/>
    </source>
</evidence>
<evidence type="ECO:0000313" key="11">
    <source>
        <dbReference type="Proteomes" id="UP000262802"/>
    </source>
</evidence>
<dbReference type="EMBL" id="CP032317">
    <property type="protein sequence ID" value="AYA36820.1"/>
    <property type="molecule type" value="Genomic_DNA"/>
</dbReference>
<keyword evidence="4 10" id="KW-0378">Hydrolase</keyword>
<evidence type="ECO:0000256" key="1">
    <source>
        <dbReference type="ARBA" id="ARBA00006336"/>
    </source>
</evidence>
<dbReference type="CDD" id="cd01011">
    <property type="entry name" value="nicotinamidase"/>
    <property type="match status" value="1"/>
</dbReference>
<keyword evidence="2" id="KW-0662">Pyridine nucleotide biosynthesis</keyword>
<sequence length="208" mass="22623">MKALLLIDIQNDFVPGGALAVPGGDQIIPLANALQPRFELVVATQDWHPRTHKSFAANHPGKHEFETTELHGLEQVLWPVHCVQGTSGAELHPALDTQRIEAIFRKGTDPEIDSYSGLFDNGHRKATGLADYLRGKGVRQVYVAGLAGDYCVYFTAKDALREGFETYLIEDAARPISAEGYEQAKADIERLGGRLVSSAAVLSQQAAT</sequence>
<dbReference type="InterPro" id="IPR000868">
    <property type="entry name" value="Isochorismatase-like_dom"/>
</dbReference>
<evidence type="ECO:0000313" key="10">
    <source>
        <dbReference type="EMBL" id="AYA36820.1"/>
    </source>
</evidence>
<dbReference type="OrthoDB" id="9791276at2"/>
<dbReference type="InterPro" id="IPR036380">
    <property type="entry name" value="Isochorismatase-like_sf"/>
</dbReference>
<dbReference type="InterPro" id="IPR052347">
    <property type="entry name" value="Isochorismatase_Nicotinamidase"/>
</dbReference>
<evidence type="ECO:0000256" key="3">
    <source>
        <dbReference type="ARBA" id="ARBA00022723"/>
    </source>
</evidence>
<comment type="similarity">
    <text evidence="1">Belongs to the isochorismatase family.</text>
</comment>
<dbReference type="Proteomes" id="UP000262802">
    <property type="component" value="Chromosome"/>
</dbReference>
<feature type="domain" description="Isochorismatase-like" evidence="9">
    <location>
        <begin position="3"/>
        <end position="199"/>
    </location>
</feature>
<keyword evidence="11" id="KW-1185">Reference proteome</keyword>
<dbReference type="NCBIfam" id="NF008623">
    <property type="entry name" value="PRK11609.1"/>
    <property type="match status" value="1"/>
</dbReference>
<dbReference type="Pfam" id="PF00857">
    <property type="entry name" value="Isochorismatase"/>
    <property type="match status" value="1"/>
</dbReference>
<keyword evidence="3" id="KW-0479">Metal-binding</keyword>
<evidence type="ECO:0000256" key="6">
    <source>
        <dbReference type="ARBA" id="ARBA00039017"/>
    </source>
</evidence>
<dbReference type="PANTHER" id="PTHR11080">
    <property type="entry name" value="PYRAZINAMIDASE/NICOTINAMIDASE"/>
    <property type="match status" value="1"/>
</dbReference>
<protein>
    <recommendedName>
        <fullName evidence="8">Nicotinamidase</fullName>
        <ecNumber evidence="6">3.5.1.19</ecNumber>
    </recommendedName>
    <alternativeName>
        <fullName evidence="7">Nicotinamide deamidase</fullName>
    </alternativeName>
</protein>
<proteinExistence type="inferred from homology"/>
<accession>A0A3B7R0F1</accession>
<comment type="pathway">
    <text evidence="5">Cofactor biosynthesis; nicotinate biosynthesis; nicotinate from nicotinamide: step 1/1.</text>
</comment>
<dbReference type="FunFam" id="3.40.50.850:FF:000006">
    <property type="entry name" value="Bifunctional pyrazinamidase/nicotinamidase"/>
    <property type="match status" value="1"/>
</dbReference>
<organism evidence="10 11">
    <name type="scientific">Hymenobacter oligotrophus</name>
    <dbReference type="NCBI Taxonomy" id="2319843"/>
    <lineage>
        <taxon>Bacteria</taxon>
        <taxon>Pseudomonadati</taxon>
        <taxon>Bacteroidota</taxon>
        <taxon>Cytophagia</taxon>
        <taxon>Cytophagales</taxon>
        <taxon>Hymenobacteraceae</taxon>
        <taxon>Hymenobacter</taxon>
    </lineage>
</organism>
<evidence type="ECO:0000256" key="2">
    <source>
        <dbReference type="ARBA" id="ARBA00022642"/>
    </source>
</evidence>
<evidence type="ECO:0000259" key="9">
    <source>
        <dbReference type="Pfam" id="PF00857"/>
    </source>
</evidence>
<dbReference type="EC" id="3.5.1.19" evidence="6"/>
<dbReference type="SUPFAM" id="SSF52499">
    <property type="entry name" value="Isochorismatase-like hydrolases"/>
    <property type="match status" value="1"/>
</dbReference>
<dbReference type="AlphaFoldDB" id="A0A3B7R0F1"/>
<dbReference type="Gene3D" id="3.40.50.850">
    <property type="entry name" value="Isochorismatase-like"/>
    <property type="match status" value="1"/>
</dbReference>
<reference evidence="10 11" key="1">
    <citation type="submission" date="2018-09" db="EMBL/GenBank/DDBJ databases">
        <title>Hymenobacter medium sp. nov., isolated from R2A medium.</title>
        <authorList>
            <person name="Yingchao G."/>
        </authorList>
    </citation>
    <scope>NUCLEOTIDE SEQUENCE [LARGE SCALE GENOMIC DNA]</scope>
    <source>
        <strain evidence="11">sh-6</strain>
    </source>
</reference>
<dbReference type="RefSeq" id="WP_119444398.1">
    <property type="nucleotide sequence ID" value="NZ_CP032317.1"/>
</dbReference>
<gene>
    <name evidence="10" type="ORF">D3Y59_06975</name>
</gene>
<dbReference type="GO" id="GO:0019363">
    <property type="term" value="P:pyridine nucleotide biosynthetic process"/>
    <property type="evidence" value="ECO:0007669"/>
    <property type="project" value="UniProtKB-KW"/>
</dbReference>
<evidence type="ECO:0000256" key="4">
    <source>
        <dbReference type="ARBA" id="ARBA00022801"/>
    </source>
</evidence>
<evidence type="ECO:0000256" key="5">
    <source>
        <dbReference type="ARBA" id="ARBA00037900"/>
    </source>
</evidence>
<dbReference type="GO" id="GO:0008936">
    <property type="term" value="F:nicotinamidase activity"/>
    <property type="evidence" value="ECO:0007669"/>
    <property type="project" value="UniProtKB-EC"/>
</dbReference>
<evidence type="ECO:0000256" key="8">
    <source>
        <dbReference type="ARBA" id="ARBA00072277"/>
    </source>
</evidence>